<name>A0ABP0MP65_9DINO</name>
<dbReference type="Proteomes" id="UP001642484">
    <property type="component" value="Unassembled WGS sequence"/>
</dbReference>
<accession>A0ABP0MP65</accession>
<evidence type="ECO:0000313" key="4">
    <source>
        <dbReference type="Proteomes" id="UP001642484"/>
    </source>
</evidence>
<reference evidence="2 4" key="1">
    <citation type="submission" date="2024-02" db="EMBL/GenBank/DDBJ databases">
        <authorList>
            <person name="Chen Y."/>
            <person name="Shah S."/>
            <person name="Dougan E. K."/>
            <person name="Thang M."/>
            <person name="Chan C."/>
        </authorList>
    </citation>
    <scope>NUCLEOTIDE SEQUENCE [LARGE SCALE GENOMIC DNA]</scope>
</reference>
<proteinExistence type="predicted"/>
<evidence type="ECO:0000313" key="3">
    <source>
        <dbReference type="EMBL" id="CAK9055343.1"/>
    </source>
</evidence>
<protein>
    <submittedName>
        <fullName evidence="2">Uncharacterized protein</fullName>
    </submittedName>
</protein>
<evidence type="ECO:0000256" key="1">
    <source>
        <dbReference type="SAM" id="MobiDB-lite"/>
    </source>
</evidence>
<sequence>MGTANGTPREEISIKACGECSAEECQVLLGAMVMAAQVDRTPEHQVDRYGRTGHMHGELEDAVTHDNLTQVLELTAASDTWSGPAKEPWAPVNGIGRPACSKSS</sequence>
<keyword evidence="4" id="KW-1185">Reference proteome</keyword>
<gene>
    <name evidence="2" type="ORF">CCMP2556_LOCUS26765</name>
    <name evidence="3" type="ORF">CCMP2556_LOCUS27528</name>
</gene>
<dbReference type="EMBL" id="CAXAMN010020001">
    <property type="protein sequence ID" value="CAK9055343.1"/>
    <property type="molecule type" value="Genomic_DNA"/>
</dbReference>
<dbReference type="EMBL" id="CAXAMN010018890">
    <property type="protein sequence ID" value="CAK9053234.1"/>
    <property type="molecule type" value="Genomic_DNA"/>
</dbReference>
<organism evidence="2 4">
    <name type="scientific">Durusdinium trenchii</name>
    <dbReference type="NCBI Taxonomy" id="1381693"/>
    <lineage>
        <taxon>Eukaryota</taxon>
        <taxon>Sar</taxon>
        <taxon>Alveolata</taxon>
        <taxon>Dinophyceae</taxon>
        <taxon>Suessiales</taxon>
        <taxon>Symbiodiniaceae</taxon>
        <taxon>Durusdinium</taxon>
    </lineage>
</organism>
<comment type="caution">
    <text evidence="2">The sequence shown here is derived from an EMBL/GenBank/DDBJ whole genome shotgun (WGS) entry which is preliminary data.</text>
</comment>
<feature type="region of interest" description="Disordered" evidence="1">
    <location>
        <begin position="79"/>
        <end position="104"/>
    </location>
</feature>
<evidence type="ECO:0000313" key="2">
    <source>
        <dbReference type="EMBL" id="CAK9053234.1"/>
    </source>
</evidence>